<gene>
    <name evidence="2" type="ORF">Bca52824_050563</name>
</gene>
<accession>A0A8X7R195</accession>
<keyword evidence="1" id="KW-0812">Transmembrane</keyword>
<proteinExistence type="predicted"/>
<feature type="transmembrane region" description="Helical" evidence="1">
    <location>
        <begin position="26"/>
        <end position="53"/>
    </location>
</feature>
<keyword evidence="3" id="KW-1185">Reference proteome</keyword>
<evidence type="ECO:0000313" key="2">
    <source>
        <dbReference type="EMBL" id="KAG2279343.1"/>
    </source>
</evidence>
<dbReference type="AlphaFoldDB" id="A0A8X7R195"/>
<sequence>MIPIPEAESCVVRLDAGKASGRRRRILLSIVCSTLFCSCLFVTFSYWFCVLAVSYGPAPWNPLEALFTRSSHLLVPAESMPESPLFTADIVHSSSTIGAALLCGSKTTRSTPPECWLARSEGFCVSEAPPLLLATFIYDEILQFCIGNLSPTLVICLAGLGTAVYPVSETSPAHQRFCGDNPCREYLSTSPTMSRFSQVSIVKPSTFSTTKIQHPQHIISSALRPVTLSLTGLRRLAATARFGESRDGARESPHDKTLIVFVSILGLGFGFWCGPKFYRFKNSIWVMGLITMLASLRAFSLNVIESADCWLRSLPVTASGLRHGNVEGLHLAKRLPPTTTSDKVNHSVGSMPNPPMVSENKIGSTTSTSCLSIVLLSGSVEIHIVSRINIVGSGAVLRRLKSLFLMRLFVALNLEFSSLMFLSNNSTLVRAISGNLQSKEIIGIVSDIRSISSGFASVSFLHFLAKVALQAHLSV</sequence>
<evidence type="ECO:0000313" key="3">
    <source>
        <dbReference type="Proteomes" id="UP000886595"/>
    </source>
</evidence>
<reference evidence="2 3" key="1">
    <citation type="submission" date="2020-02" db="EMBL/GenBank/DDBJ databases">
        <authorList>
            <person name="Ma Q."/>
            <person name="Huang Y."/>
            <person name="Song X."/>
            <person name="Pei D."/>
        </authorList>
    </citation>
    <scope>NUCLEOTIDE SEQUENCE [LARGE SCALE GENOMIC DNA]</scope>
    <source>
        <strain evidence="2">Sxm20200214</strain>
        <tissue evidence="2">Leaf</tissue>
    </source>
</reference>
<evidence type="ECO:0000256" key="1">
    <source>
        <dbReference type="SAM" id="Phobius"/>
    </source>
</evidence>
<name>A0A8X7R195_BRACI</name>
<comment type="caution">
    <text evidence="2">The sequence shown here is derived from an EMBL/GenBank/DDBJ whole genome shotgun (WGS) entry which is preliminary data.</text>
</comment>
<dbReference type="Proteomes" id="UP000886595">
    <property type="component" value="Unassembled WGS sequence"/>
</dbReference>
<keyword evidence="1" id="KW-0472">Membrane</keyword>
<protein>
    <submittedName>
        <fullName evidence="2">Uncharacterized protein</fullName>
    </submittedName>
</protein>
<organism evidence="2 3">
    <name type="scientific">Brassica carinata</name>
    <name type="common">Ethiopian mustard</name>
    <name type="synonym">Abyssinian cabbage</name>
    <dbReference type="NCBI Taxonomy" id="52824"/>
    <lineage>
        <taxon>Eukaryota</taxon>
        <taxon>Viridiplantae</taxon>
        <taxon>Streptophyta</taxon>
        <taxon>Embryophyta</taxon>
        <taxon>Tracheophyta</taxon>
        <taxon>Spermatophyta</taxon>
        <taxon>Magnoliopsida</taxon>
        <taxon>eudicotyledons</taxon>
        <taxon>Gunneridae</taxon>
        <taxon>Pentapetalae</taxon>
        <taxon>rosids</taxon>
        <taxon>malvids</taxon>
        <taxon>Brassicales</taxon>
        <taxon>Brassicaceae</taxon>
        <taxon>Brassiceae</taxon>
        <taxon>Brassica</taxon>
    </lineage>
</organism>
<dbReference type="EMBL" id="JAAMPC010000011">
    <property type="protein sequence ID" value="KAG2279343.1"/>
    <property type="molecule type" value="Genomic_DNA"/>
</dbReference>
<keyword evidence="1" id="KW-1133">Transmembrane helix</keyword>